<dbReference type="InterPro" id="IPR036427">
    <property type="entry name" value="Bromodomain-like_sf"/>
</dbReference>
<sequence length="268" mass="29602">MVESFVRGNVLGGGAVNTAQYVLQDPLETPTLEESVAVAPLPEPSNFTTRLQNLQMLESLKLLTPLVLQHIVPTCFAGGTVDFAVLNPPHPPTTEIPQTHLQAALLFSITHPLVLCNPQHDFFIFPVTSLPNLVRYYEMVTMPTDVATIVRRILQQFYCNIWQFLNDLFGIARNSAIFNGGDSHTTRNAVHVVLQVLTILDSVLLLRDDASGAVSLPALYLHTLARRPHRSITITLRPTIEAAFAVDLGATLLRKLTERLTVLRTLPS</sequence>
<evidence type="ECO:0000313" key="4">
    <source>
        <dbReference type="EMBL" id="JAG32941.1"/>
    </source>
</evidence>
<dbReference type="Gene3D" id="1.20.920.10">
    <property type="entry name" value="Bromodomain-like"/>
    <property type="match status" value="1"/>
</dbReference>
<dbReference type="InterPro" id="IPR001487">
    <property type="entry name" value="Bromodomain"/>
</dbReference>
<dbReference type="SUPFAM" id="SSF47370">
    <property type="entry name" value="Bromodomain"/>
    <property type="match status" value="1"/>
</dbReference>
<evidence type="ECO:0000313" key="5">
    <source>
        <dbReference type="EMBL" id="JAQ00017.1"/>
    </source>
</evidence>
<accession>A0A0A9YMU0</accession>
<feature type="domain" description="Bromo" evidence="3">
    <location>
        <begin position="123"/>
        <end position="186"/>
    </location>
</feature>
<dbReference type="Pfam" id="PF00439">
    <property type="entry name" value="Bromodomain"/>
    <property type="match status" value="1"/>
</dbReference>
<keyword evidence="4" id="KW-0396">Initiation factor</keyword>
<reference evidence="4" key="1">
    <citation type="journal article" date="2014" name="PLoS ONE">
        <title>Transcriptome-Based Identification of ABC Transporters in the Western Tarnished Plant Bug Lygus hesperus.</title>
        <authorList>
            <person name="Hull J.J."/>
            <person name="Chaney K."/>
            <person name="Geib S.M."/>
            <person name="Fabrick J.A."/>
            <person name="Brent C.S."/>
            <person name="Walsh D."/>
            <person name="Lavine L.C."/>
        </authorList>
    </citation>
    <scope>NUCLEOTIDE SEQUENCE</scope>
</reference>
<reference evidence="5" key="3">
    <citation type="journal article" date="2016" name="Gigascience">
        <title>De novo construction of an expanded transcriptome assembly for the western tarnished plant bug, Lygus hesperus.</title>
        <authorList>
            <person name="Tassone E.E."/>
            <person name="Geib S.M."/>
            <person name="Hall B."/>
            <person name="Fabrick J.A."/>
            <person name="Brent C.S."/>
            <person name="Hull J.J."/>
        </authorList>
    </citation>
    <scope>NUCLEOTIDE SEQUENCE</scope>
</reference>
<proteinExistence type="predicted"/>
<evidence type="ECO:0000259" key="3">
    <source>
        <dbReference type="PROSITE" id="PS50014"/>
    </source>
</evidence>
<dbReference type="EMBL" id="GBHO01010663">
    <property type="protein sequence ID" value="JAG32941.1"/>
    <property type="molecule type" value="Transcribed_RNA"/>
</dbReference>
<protein>
    <submittedName>
        <fullName evidence="4">Transcription initiation factor TFIID subunit 1</fullName>
    </submittedName>
</protein>
<organism evidence="4">
    <name type="scientific">Lygus hesperus</name>
    <name type="common">Western plant bug</name>
    <dbReference type="NCBI Taxonomy" id="30085"/>
    <lineage>
        <taxon>Eukaryota</taxon>
        <taxon>Metazoa</taxon>
        <taxon>Ecdysozoa</taxon>
        <taxon>Arthropoda</taxon>
        <taxon>Hexapoda</taxon>
        <taxon>Insecta</taxon>
        <taxon>Pterygota</taxon>
        <taxon>Neoptera</taxon>
        <taxon>Paraneoptera</taxon>
        <taxon>Hemiptera</taxon>
        <taxon>Heteroptera</taxon>
        <taxon>Panheteroptera</taxon>
        <taxon>Cimicomorpha</taxon>
        <taxon>Miridae</taxon>
        <taxon>Mirini</taxon>
        <taxon>Lygus</taxon>
    </lineage>
</organism>
<gene>
    <name evidence="4" type="primary">Taf1_1</name>
    <name evidence="4" type="ORF">CM83_101068</name>
    <name evidence="5" type="ORF">g.2571</name>
</gene>
<name>A0A0A9YMU0_LYGHE</name>
<dbReference type="PROSITE" id="PS50014">
    <property type="entry name" value="BROMODOMAIN_2"/>
    <property type="match status" value="1"/>
</dbReference>
<dbReference type="SMART" id="SM00297">
    <property type="entry name" value="BROMO"/>
    <property type="match status" value="1"/>
</dbReference>
<keyword evidence="4" id="KW-0648">Protein biosynthesis</keyword>
<dbReference type="AlphaFoldDB" id="A0A0A9YMU0"/>
<dbReference type="EMBL" id="GDHC01018612">
    <property type="protein sequence ID" value="JAQ00017.1"/>
    <property type="molecule type" value="Transcribed_RNA"/>
</dbReference>
<dbReference type="GO" id="GO:0003743">
    <property type="term" value="F:translation initiation factor activity"/>
    <property type="evidence" value="ECO:0007669"/>
    <property type="project" value="UniProtKB-KW"/>
</dbReference>
<keyword evidence="1 2" id="KW-0103">Bromodomain</keyword>
<evidence type="ECO:0000256" key="1">
    <source>
        <dbReference type="ARBA" id="ARBA00023117"/>
    </source>
</evidence>
<evidence type="ECO:0000256" key="2">
    <source>
        <dbReference type="PROSITE-ProRule" id="PRU00035"/>
    </source>
</evidence>
<reference evidence="4" key="2">
    <citation type="submission" date="2014-07" db="EMBL/GenBank/DDBJ databases">
        <authorList>
            <person name="Hull J."/>
        </authorList>
    </citation>
    <scope>NUCLEOTIDE SEQUENCE</scope>
</reference>